<dbReference type="InterPro" id="IPR050565">
    <property type="entry name" value="LYPA1-2/EST-like"/>
</dbReference>
<dbReference type="InterPro" id="IPR003140">
    <property type="entry name" value="PLipase/COase/thioEstase"/>
</dbReference>
<evidence type="ECO:0000313" key="4">
    <source>
        <dbReference type="EMBL" id="SUZ87838.1"/>
    </source>
</evidence>
<dbReference type="GO" id="GO:0016787">
    <property type="term" value="F:hydrolase activity"/>
    <property type="evidence" value="ECO:0007669"/>
    <property type="project" value="UniProtKB-KW"/>
</dbReference>
<protein>
    <recommendedName>
        <fullName evidence="3">Phospholipase/carboxylesterase/thioesterase domain-containing protein</fullName>
    </recommendedName>
</protein>
<evidence type="ECO:0000259" key="3">
    <source>
        <dbReference type="Pfam" id="PF02230"/>
    </source>
</evidence>
<reference evidence="4" key="1">
    <citation type="submission" date="2018-05" db="EMBL/GenBank/DDBJ databases">
        <authorList>
            <person name="Lanie J.A."/>
            <person name="Ng W.-L."/>
            <person name="Kazmierczak K.M."/>
            <person name="Andrzejewski T.M."/>
            <person name="Davidsen T.M."/>
            <person name="Wayne K.J."/>
            <person name="Tettelin H."/>
            <person name="Glass J.I."/>
            <person name="Rusch D."/>
            <person name="Podicherti R."/>
            <person name="Tsui H.-C.T."/>
            <person name="Winkler M.E."/>
        </authorList>
    </citation>
    <scope>NUCLEOTIDE SEQUENCE</scope>
</reference>
<sequence length="212" mass="23629">MILNYYQESDTINTAIIGLHGWTGNEHSMVPVAKSMKVPNAKWYIPRAPYNASSDKGYTWFSGSPENGWKTKKTFNLMDKLFKKIIDEGFSPNKIILLGFSMGASLALRYGLRLGFSIKGIIPIAGYIRDTDELLNTSSIESKQTPILMIHGKKDSVVDYHNSINLDNLLKSNGFTSHLEIVDSGHIISIPTSKFVKKFIKTGSIPNMELAL</sequence>
<dbReference type="AlphaFoldDB" id="A0A381RA70"/>
<dbReference type="EMBL" id="UINC01001742">
    <property type="protein sequence ID" value="SUZ87838.1"/>
    <property type="molecule type" value="Genomic_DNA"/>
</dbReference>
<dbReference type="InterPro" id="IPR029058">
    <property type="entry name" value="AB_hydrolase_fold"/>
</dbReference>
<comment type="similarity">
    <text evidence="1">Belongs to the AB hydrolase superfamily. AB hydrolase 2 family.</text>
</comment>
<dbReference type="SUPFAM" id="SSF53474">
    <property type="entry name" value="alpha/beta-Hydrolases"/>
    <property type="match status" value="1"/>
</dbReference>
<dbReference type="PANTHER" id="PTHR10655">
    <property type="entry name" value="LYSOPHOSPHOLIPASE-RELATED"/>
    <property type="match status" value="1"/>
</dbReference>
<proteinExistence type="inferred from homology"/>
<dbReference type="Gene3D" id="3.40.50.1820">
    <property type="entry name" value="alpha/beta hydrolase"/>
    <property type="match status" value="1"/>
</dbReference>
<organism evidence="4">
    <name type="scientific">marine metagenome</name>
    <dbReference type="NCBI Taxonomy" id="408172"/>
    <lineage>
        <taxon>unclassified sequences</taxon>
        <taxon>metagenomes</taxon>
        <taxon>ecological metagenomes</taxon>
    </lineage>
</organism>
<keyword evidence="2" id="KW-0378">Hydrolase</keyword>
<name>A0A381RA70_9ZZZZ</name>
<dbReference type="PANTHER" id="PTHR10655:SF17">
    <property type="entry name" value="LYSOPHOSPHOLIPASE-LIKE PROTEIN 1"/>
    <property type="match status" value="1"/>
</dbReference>
<evidence type="ECO:0000256" key="2">
    <source>
        <dbReference type="ARBA" id="ARBA00022801"/>
    </source>
</evidence>
<dbReference type="Pfam" id="PF02230">
    <property type="entry name" value="Abhydrolase_2"/>
    <property type="match status" value="1"/>
</dbReference>
<gene>
    <name evidence="4" type="ORF">METZ01_LOCUS40692</name>
</gene>
<evidence type="ECO:0000256" key="1">
    <source>
        <dbReference type="ARBA" id="ARBA00006499"/>
    </source>
</evidence>
<accession>A0A381RA70</accession>
<feature type="domain" description="Phospholipase/carboxylesterase/thioesterase" evidence="3">
    <location>
        <begin position="11"/>
        <end position="202"/>
    </location>
</feature>